<sequence length="347" mass="37044">MRMRFFSTFRQATLLAAVGLGCFTTTSCVAASTVKSDSAGALDEPVPIPPSERSLPAVIAEPYFKVSNEGLNLEGTSFDLRGNLLFVEVFGGRVFSLSPSRKLTTLVAPNKYGSAGLAIHKDGRLFVAGLGNFKDTGSLVTFSPDGRELQTVISADKGFLVDDLVFDANGGFYFTDFRGSTTEPTGGVYYVSPDLKTVTPILPHLAAANGVALSPDGKTLWITEFSKGLLHRVQLSDATTVAPFGTAITYQFTGPSPDSMRVDSAGNLYVAIYSQGRVLIFNKMGIPIRQILIPGRQQGHNLLSTSMAIKPGTDELYIVANDAKGGRGATVFRTKALAKAVLLYSHQ</sequence>
<protein>
    <submittedName>
        <fullName evidence="4">Lactonase</fullName>
    </submittedName>
</protein>
<dbReference type="RefSeq" id="WP_097189524.1">
    <property type="nucleotide sequence ID" value="NZ_OCSU01000001.1"/>
</dbReference>
<feature type="chain" id="PRO_5030851135" evidence="2">
    <location>
        <begin position="31"/>
        <end position="347"/>
    </location>
</feature>
<dbReference type="GO" id="GO:0016787">
    <property type="term" value="F:hydrolase activity"/>
    <property type="evidence" value="ECO:0007669"/>
    <property type="project" value="UniProtKB-KW"/>
</dbReference>
<comment type="caution">
    <text evidence="4">The sequence shown here is derived from an EMBL/GenBank/DDBJ whole genome shotgun (WGS) entry which is preliminary data.</text>
</comment>
<dbReference type="Gene3D" id="2.120.10.30">
    <property type="entry name" value="TolB, C-terminal domain"/>
    <property type="match status" value="1"/>
</dbReference>
<dbReference type="InterPro" id="IPR051262">
    <property type="entry name" value="SMP-30/CGR1_Lactonase"/>
</dbReference>
<organism evidence="4 5">
    <name type="scientific">Caballeronia arationis</name>
    <dbReference type="NCBI Taxonomy" id="1777142"/>
    <lineage>
        <taxon>Bacteria</taxon>
        <taxon>Pseudomonadati</taxon>
        <taxon>Pseudomonadota</taxon>
        <taxon>Betaproteobacteria</taxon>
        <taxon>Burkholderiales</taxon>
        <taxon>Burkholderiaceae</taxon>
        <taxon>Caballeronia</taxon>
    </lineage>
</organism>
<evidence type="ECO:0000256" key="1">
    <source>
        <dbReference type="ARBA" id="ARBA00022801"/>
    </source>
</evidence>
<dbReference type="SUPFAM" id="SSF63829">
    <property type="entry name" value="Calcium-dependent phosphotriesterase"/>
    <property type="match status" value="1"/>
</dbReference>
<dbReference type="PANTHER" id="PTHR47572">
    <property type="entry name" value="LIPOPROTEIN-RELATED"/>
    <property type="match status" value="1"/>
</dbReference>
<dbReference type="EMBL" id="OCSU01000001">
    <property type="protein sequence ID" value="SOE45924.1"/>
    <property type="molecule type" value="Genomic_DNA"/>
</dbReference>
<feature type="domain" description="SMP-30/Gluconolactonase/LRE-like region" evidence="3">
    <location>
        <begin position="79"/>
        <end position="297"/>
    </location>
</feature>
<proteinExistence type="predicted"/>
<evidence type="ECO:0000313" key="5">
    <source>
        <dbReference type="Proteomes" id="UP000219522"/>
    </source>
</evidence>
<evidence type="ECO:0000256" key="2">
    <source>
        <dbReference type="SAM" id="SignalP"/>
    </source>
</evidence>
<keyword evidence="2" id="KW-0732">Signal</keyword>
<dbReference type="InterPro" id="IPR011042">
    <property type="entry name" value="6-blade_b-propeller_TolB-like"/>
</dbReference>
<keyword evidence="5" id="KW-1185">Reference proteome</keyword>
<dbReference type="InterPro" id="IPR013658">
    <property type="entry name" value="SGL"/>
</dbReference>
<dbReference type="Proteomes" id="UP000219522">
    <property type="component" value="Unassembled WGS sequence"/>
</dbReference>
<evidence type="ECO:0000313" key="4">
    <source>
        <dbReference type="EMBL" id="SOE45924.1"/>
    </source>
</evidence>
<dbReference type="AlphaFoldDB" id="A0A7Z7I0V7"/>
<gene>
    <name evidence="4" type="ORF">SAMN05446927_0091</name>
</gene>
<name>A0A7Z7I0V7_9BURK</name>
<accession>A0A7Z7I0V7</accession>
<dbReference type="PANTHER" id="PTHR47572:SF4">
    <property type="entry name" value="LACTONASE DRP35"/>
    <property type="match status" value="1"/>
</dbReference>
<keyword evidence="1" id="KW-0378">Hydrolase</keyword>
<dbReference type="Pfam" id="PF08450">
    <property type="entry name" value="SGL"/>
    <property type="match status" value="1"/>
</dbReference>
<feature type="signal peptide" evidence="2">
    <location>
        <begin position="1"/>
        <end position="30"/>
    </location>
</feature>
<evidence type="ECO:0000259" key="3">
    <source>
        <dbReference type="Pfam" id="PF08450"/>
    </source>
</evidence>
<dbReference type="PROSITE" id="PS51257">
    <property type="entry name" value="PROKAR_LIPOPROTEIN"/>
    <property type="match status" value="1"/>
</dbReference>
<reference evidence="4 5" key="1">
    <citation type="submission" date="2017-09" db="EMBL/GenBank/DDBJ databases">
        <authorList>
            <person name="Varghese N."/>
            <person name="Submissions S."/>
        </authorList>
    </citation>
    <scope>NUCLEOTIDE SEQUENCE [LARGE SCALE GENOMIC DNA]</scope>
    <source>
        <strain evidence="4 5">OK806</strain>
    </source>
</reference>